<proteinExistence type="predicted"/>
<dbReference type="EMBL" id="JABEPP010000004">
    <property type="protein sequence ID" value="NNM74053.1"/>
    <property type="molecule type" value="Genomic_DNA"/>
</dbReference>
<reference evidence="2 3" key="1">
    <citation type="submission" date="2020-04" db="EMBL/GenBank/DDBJ databases">
        <title>Enterovirga sp. isolate from soil.</title>
        <authorList>
            <person name="Chea S."/>
            <person name="Kim D.-U."/>
        </authorList>
    </citation>
    <scope>NUCLEOTIDE SEQUENCE [LARGE SCALE GENOMIC DNA]</scope>
    <source>
        <strain evidence="2 3">DB1703</strain>
    </source>
</reference>
<sequence length="168" mass="18228">MTTITLSKTETTILLAAAERGGAIEIPESMKPVTRQRLMGRFERDGLIRAGEGRHVLTPVGYRAVGLRPPRQRRVEDGTPRPASKQTLILELLGRAEGASIAELMNATGWLPHTTRAALSRLRSAGTPLLKSSREDGTAAYRIVTEEPAAPKRRSRSRPVEGVEAALA</sequence>
<protein>
    <submittedName>
        <fullName evidence="2">DUF3489 domain-containing protein</fullName>
    </submittedName>
</protein>
<dbReference type="Proteomes" id="UP000564885">
    <property type="component" value="Unassembled WGS sequence"/>
</dbReference>
<dbReference type="InterPro" id="IPR036390">
    <property type="entry name" value="WH_DNA-bd_sf"/>
</dbReference>
<feature type="region of interest" description="Disordered" evidence="1">
    <location>
        <begin position="142"/>
        <end position="168"/>
    </location>
</feature>
<comment type="caution">
    <text evidence="2">The sequence shown here is derived from an EMBL/GenBank/DDBJ whole genome shotgun (WGS) entry which is preliminary data.</text>
</comment>
<dbReference type="Pfam" id="PF11994">
    <property type="entry name" value="DUF3489"/>
    <property type="match status" value="1"/>
</dbReference>
<name>A0A849IJD2_9HYPH</name>
<dbReference type="AlphaFoldDB" id="A0A849IJD2"/>
<dbReference type="InterPro" id="IPR021880">
    <property type="entry name" value="DUF3489"/>
</dbReference>
<keyword evidence="3" id="KW-1185">Reference proteome</keyword>
<gene>
    <name evidence="2" type="ORF">HJG44_16880</name>
</gene>
<dbReference type="RefSeq" id="WP_171219482.1">
    <property type="nucleotide sequence ID" value="NZ_JABEPP010000004.1"/>
</dbReference>
<dbReference type="Gene3D" id="1.10.10.10">
    <property type="entry name" value="Winged helix-like DNA-binding domain superfamily/Winged helix DNA-binding domain"/>
    <property type="match status" value="1"/>
</dbReference>
<organism evidence="2 3">
    <name type="scientific">Enterovirga aerilata</name>
    <dbReference type="NCBI Taxonomy" id="2730920"/>
    <lineage>
        <taxon>Bacteria</taxon>
        <taxon>Pseudomonadati</taxon>
        <taxon>Pseudomonadota</taxon>
        <taxon>Alphaproteobacteria</taxon>
        <taxon>Hyphomicrobiales</taxon>
        <taxon>Methylobacteriaceae</taxon>
        <taxon>Enterovirga</taxon>
    </lineage>
</organism>
<evidence type="ECO:0000313" key="3">
    <source>
        <dbReference type="Proteomes" id="UP000564885"/>
    </source>
</evidence>
<evidence type="ECO:0000256" key="1">
    <source>
        <dbReference type="SAM" id="MobiDB-lite"/>
    </source>
</evidence>
<evidence type="ECO:0000313" key="2">
    <source>
        <dbReference type="EMBL" id="NNM74053.1"/>
    </source>
</evidence>
<dbReference type="SUPFAM" id="SSF46785">
    <property type="entry name" value="Winged helix' DNA-binding domain"/>
    <property type="match status" value="1"/>
</dbReference>
<dbReference type="InterPro" id="IPR036388">
    <property type="entry name" value="WH-like_DNA-bd_sf"/>
</dbReference>
<accession>A0A849IJD2</accession>